<name>A9U2U8_PHYPA</name>
<protein>
    <submittedName>
        <fullName evidence="1">Predicted protein</fullName>
    </submittedName>
</protein>
<gene>
    <name evidence="1" type="ORF">PHYPADRAFT_157609</name>
</gene>
<organism>
    <name type="scientific">Physcomitrium patens</name>
    <name type="common">Spreading-leaved earth moss</name>
    <name type="synonym">Physcomitrella patens</name>
    <dbReference type="NCBI Taxonomy" id="3218"/>
    <lineage>
        <taxon>Eukaryota</taxon>
        <taxon>Viridiplantae</taxon>
        <taxon>Streptophyta</taxon>
        <taxon>Embryophyta</taxon>
        <taxon>Bryophyta</taxon>
        <taxon>Bryophytina</taxon>
        <taxon>Bryopsida</taxon>
        <taxon>Funariidae</taxon>
        <taxon>Funariales</taxon>
        <taxon>Funariaceae</taxon>
        <taxon>Physcomitrium</taxon>
    </lineage>
</organism>
<dbReference type="AlphaFoldDB" id="A9U2U8"/>
<accession>A9U2U8</accession>
<proteinExistence type="predicted"/>
<dbReference type="EMBL" id="DS545921">
    <property type="protein sequence ID" value="EDQ48767.1"/>
    <property type="molecule type" value="Genomic_DNA"/>
</dbReference>
<reference evidence="1" key="1">
    <citation type="journal article" date="2008" name="Science">
        <title>The Physcomitrella genome reveals evolutionary insights into the conquest of land by plants.</title>
        <authorList>
            <person name="Rensing S."/>
            <person name="Lang D."/>
            <person name="Zimmer A."/>
            <person name="Terry A."/>
            <person name="Salamov A."/>
            <person name="Shapiro H."/>
            <person name="Nishiyama T."/>
            <person name="Perroud P.-F."/>
            <person name="Lindquist E."/>
            <person name="Kamisugi Y."/>
            <person name="Tanahashi T."/>
            <person name="Sakakibara K."/>
            <person name="Fujita T."/>
            <person name="Oishi K."/>
            <person name="Shin-I T."/>
            <person name="Kuroki Y."/>
            <person name="Toyoda A."/>
            <person name="Suzuki Y."/>
            <person name="Hashimoto A."/>
            <person name="Yamaguchi K."/>
            <person name="Sugano A."/>
            <person name="Kohara Y."/>
            <person name="Fujiyama A."/>
            <person name="Anterola A."/>
            <person name="Aoki S."/>
            <person name="Ashton N."/>
            <person name="Barbazuk W.B."/>
            <person name="Barker E."/>
            <person name="Bennetzen J."/>
            <person name="Bezanilla M."/>
            <person name="Blankenship R."/>
            <person name="Cho S.H."/>
            <person name="Dutcher S."/>
            <person name="Estelle M."/>
            <person name="Fawcett J.A."/>
            <person name="Gundlach H."/>
            <person name="Hanada K."/>
            <person name="Heyl A."/>
            <person name="Hicks K.A."/>
            <person name="Hugh J."/>
            <person name="Lohr M."/>
            <person name="Mayer K."/>
            <person name="Melkozernov A."/>
            <person name="Murata T."/>
            <person name="Nelson D."/>
            <person name="Pils B."/>
            <person name="Prigge M."/>
            <person name="Reiss B."/>
            <person name="Renner T."/>
            <person name="Rombauts S."/>
            <person name="Rushton P."/>
            <person name="Sanderfoot A."/>
            <person name="Schween G."/>
            <person name="Shiu S.-H."/>
            <person name="Stueber K."/>
            <person name="Theodoulou F.L."/>
            <person name="Tu H."/>
            <person name="Van de Peer Y."/>
            <person name="Verrier P.J."/>
            <person name="Waters E."/>
            <person name="Wood A."/>
            <person name="Yang L."/>
            <person name="Cove D."/>
            <person name="Cuming A."/>
            <person name="Hasebe M."/>
            <person name="Lucas S."/>
            <person name="Mishler D.B."/>
            <person name="Reski R."/>
            <person name="Grigoriev I."/>
            <person name="Quatrano R.S."/>
            <person name="Boore J.L."/>
        </authorList>
    </citation>
    <scope>NUCLEOTIDE SEQUENCE [LARGE SCALE GENOMIC DNA]</scope>
</reference>
<sequence>MVVIEDGANNNNCYPTKSLNSLSILRLPLFNLELKIKCSIMLLQNIAQY</sequence>
<evidence type="ECO:0000313" key="1">
    <source>
        <dbReference type="EMBL" id="EDQ48767.1"/>
    </source>
</evidence>